<dbReference type="Proteomes" id="UP000887565">
    <property type="component" value="Unplaced"/>
</dbReference>
<sequence length="104" mass="11995">MQLRLATRKALFRLRVTCGPQFLKVAKNCAGHTVFRPLRTTMPTALRPKYGLLRQSISEHSSDAERRTEIKLRMSIIAYPEQNYVESCVNCWSKHCANDINFPI</sequence>
<evidence type="ECO:0000313" key="2">
    <source>
        <dbReference type="WBParaSite" id="nRc.2.0.1.t13829-RA"/>
    </source>
</evidence>
<name>A0A915IJ41_ROMCU</name>
<accession>A0A915IJ41</accession>
<dbReference type="AlphaFoldDB" id="A0A915IJ41"/>
<reference evidence="2" key="1">
    <citation type="submission" date="2022-11" db="UniProtKB">
        <authorList>
            <consortium name="WormBaseParasite"/>
        </authorList>
    </citation>
    <scope>IDENTIFICATION</scope>
</reference>
<protein>
    <submittedName>
        <fullName evidence="2">Uncharacterized protein</fullName>
    </submittedName>
</protein>
<organism evidence="1 2">
    <name type="scientific">Romanomermis culicivorax</name>
    <name type="common">Nematode worm</name>
    <dbReference type="NCBI Taxonomy" id="13658"/>
    <lineage>
        <taxon>Eukaryota</taxon>
        <taxon>Metazoa</taxon>
        <taxon>Ecdysozoa</taxon>
        <taxon>Nematoda</taxon>
        <taxon>Enoplea</taxon>
        <taxon>Dorylaimia</taxon>
        <taxon>Mermithida</taxon>
        <taxon>Mermithoidea</taxon>
        <taxon>Mermithidae</taxon>
        <taxon>Romanomermis</taxon>
    </lineage>
</organism>
<dbReference type="WBParaSite" id="nRc.2.0.1.t13829-RA">
    <property type="protein sequence ID" value="nRc.2.0.1.t13829-RA"/>
    <property type="gene ID" value="nRc.2.0.1.g13829"/>
</dbReference>
<keyword evidence="1" id="KW-1185">Reference proteome</keyword>
<evidence type="ECO:0000313" key="1">
    <source>
        <dbReference type="Proteomes" id="UP000887565"/>
    </source>
</evidence>
<proteinExistence type="predicted"/>